<dbReference type="GO" id="GO:0005524">
    <property type="term" value="F:ATP binding"/>
    <property type="evidence" value="ECO:0007669"/>
    <property type="project" value="InterPro"/>
</dbReference>
<dbReference type="AlphaFoldDB" id="A0A8J3KJY5"/>
<dbReference type="Pfam" id="PF00485">
    <property type="entry name" value="PRK"/>
    <property type="match status" value="1"/>
</dbReference>
<dbReference type="GO" id="GO:0016301">
    <property type="term" value="F:kinase activity"/>
    <property type="evidence" value="ECO:0007669"/>
    <property type="project" value="UniProtKB-KW"/>
</dbReference>
<dbReference type="PANTHER" id="PTHR10285">
    <property type="entry name" value="URIDINE KINASE"/>
    <property type="match status" value="1"/>
</dbReference>
<evidence type="ECO:0000259" key="1">
    <source>
        <dbReference type="Pfam" id="PF00485"/>
    </source>
</evidence>
<dbReference type="Gene3D" id="3.40.50.300">
    <property type="entry name" value="P-loop containing nucleotide triphosphate hydrolases"/>
    <property type="match status" value="1"/>
</dbReference>
<dbReference type="SUPFAM" id="SSF52540">
    <property type="entry name" value="P-loop containing nucleoside triphosphate hydrolases"/>
    <property type="match status" value="1"/>
</dbReference>
<dbReference type="InterPro" id="IPR027417">
    <property type="entry name" value="P-loop_NTPase"/>
</dbReference>
<dbReference type="NCBIfam" id="NF006743">
    <property type="entry name" value="PRK09270.1-2"/>
    <property type="match status" value="1"/>
</dbReference>
<dbReference type="InterPro" id="IPR006083">
    <property type="entry name" value="PRK/URK"/>
</dbReference>
<feature type="domain" description="Phosphoribulokinase/uridine kinase" evidence="1">
    <location>
        <begin position="22"/>
        <end position="203"/>
    </location>
</feature>
<keyword evidence="3" id="KW-1185">Reference proteome</keyword>
<protein>
    <submittedName>
        <fullName evidence="2">Nucleoside/nucleotide kinase family protein</fullName>
    </submittedName>
</protein>
<evidence type="ECO:0000313" key="2">
    <source>
        <dbReference type="EMBL" id="GIF98613.1"/>
    </source>
</evidence>
<evidence type="ECO:0000313" key="3">
    <source>
        <dbReference type="Proteomes" id="UP000659904"/>
    </source>
</evidence>
<keyword evidence="2" id="KW-0418">Kinase</keyword>
<gene>
    <name evidence="2" type="ORF">Cci01nite_37070</name>
</gene>
<reference evidence="2 3" key="1">
    <citation type="submission" date="2021-01" db="EMBL/GenBank/DDBJ databases">
        <title>Whole genome shotgun sequence of Catellatospora citrea NBRC 14495.</title>
        <authorList>
            <person name="Komaki H."/>
            <person name="Tamura T."/>
        </authorList>
    </citation>
    <scope>NUCLEOTIDE SEQUENCE [LARGE SCALE GENOMIC DNA]</scope>
    <source>
        <strain evidence="2 3">NBRC 14495</strain>
    </source>
</reference>
<dbReference type="Proteomes" id="UP000659904">
    <property type="component" value="Unassembled WGS sequence"/>
</dbReference>
<proteinExistence type="predicted"/>
<organism evidence="2 3">
    <name type="scientific">Catellatospora citrea</name>
    <dbReference type="NCBI Taxonomy" id="53366"/>
    <lineage>
        <taxon>Bacteria</taxon>
        <taxon>Bacillati</taxon>
        <taxon>Actinomycetota</taxon>
        <taxon>Actinomycetes</taxon>
        <taxon>Micromonosporales</taxon>
        <taxon>Micromonosporaceae</taxon>
        <taxon>Catellatospora</taxon>
    </lineage>
</organism>
<comment type="caution">
    <text evidence="2">The sequence shown here is derived from an EMBL/GenBank/DDBJ whole genome shotgun (WGS) entry which is preliminary data.</text>
</comment>
<name>A0A8J3KJY5_9ACTN</name>
<dbReference type="EMBL" id="BONH01000016">
    <property type="protein sequence ID" value="GIF98613.1"/>
    <property type="molecule type" value="Genomic_DNA"/>
</dbReference>
<keyword evidence="2" id="KW-0808">Transferase</keyword>
<accession>A0A8J3KJY5</accession>
<sequence>MMLTTLLDEVERLRAARPGRVLIGIAGAPGAGKSTLALALAAKLDHAVTVPMDGFHLANVELRRLGRADRKGAPDTFDAAGYAALLRRLREATGETVYAPTFDHVLNEPVAGSIPVPPDTEVIVTEGNYLLLDTPPWDRVRQLLDLAVYLSADDGPRVDGLLARQHAKGLDPDAARDWVYRSDEANARVVEATATHADLRLHRA</sequence>